<evidence type="ECO:0000259" key="12">
    <source>
        <dbReference type="PROSITE" id="PS51671"/>
    </source>
</evidence>
<sequence length="428" mass="44672">MTTLKLGIAGLGNVGVGLIERLVEQEKLRLGGVVEIAGISARNRSRKRPVPIDPYPWFDDPVALAKDDNVDVFVELIGGSDGPAKLAVEAALSLGKPVVTANKALIAEYGEQLAKLAEENSAPLLFEAAVAGGIPIVRAVRESLAGAEIKSVRGILNGTCNYLLTEMLNTGAPYADVLSDAQKLGYAEADPFLDVSGTDAAHKIAILATIAFGVPLDFSKISLSGVDTIQLKDLQFAKKLDHKIKLIAEGVNTENGVICRVEPVLLPMKSPLAQIDGPLNAVMVETVHAGPMTFTGPGAGAGPTASAVLGDISALIAGDNRKVLGHDVGSLNTTLCAPEDVSKSESKYLIRVDLADRAGALASLTDALAVSDVSVDELLQDSAGDQEYAPIAIKTHKCTYAAVHDAKKRIDSLPAVVDPARTIRIEAG</sequence>
<evidence type="ECO:0000256" key="1">
    <source>
        <dbReference type="ARBA" id="ARBA00005056"/>
    </source>
</evidence>
<dbReference type="InterPro" id="IPR036291">
    <property type="entry name" value="NAD(P)-bd_dom_sf"/>
</dbReference>
<evidence type="ECO:0000256" key="9">
    <source>
        <dbReference type="ARBA" id="ARBA00023002"/>
    </source>
</evidence>
<dbReference type="SUPFAM" id="SSF55347">
    <property type="entry name" value="Glyceraldehyde-3-phosphate dehydrogenase-like, C-terminal domain"/>
    <property type="match status" value="1"/>
</dbReference>
<name>A0ABW1SDY4_9PROT</name>
<dbReference type="SUPFAM" id="SSF55021">
    <property type="entry name" value="ACT-like"/>
    <property type="match status" value="1"/>
</dbReference>
<organism evidence="13 14">
    <name type="scientific">Ponticaulis profundi</name>
    <dbReference type="NCBI Taxonomy" id="2665222"/>
    <lineage>
        <taxon>Bacteria</taxon>
        <taxon>Pseudomonadati</taxon>
        <taxon>Pseudomonadota</taxon>
        <taxon>Alphaproteobacteria</taxon>
        <taxon>Hyphomonadales</taxon>
        <taxon>Hyphomonadaceae</taxon>
        <taxon>Ponticaulis</taxon>
    </lineage>
</organism>
<keyword evidence="7" id="KW-0791">Threonine biosynthesis</keyword>
<evidence type="ECO:0000256" key="3">
    <source>
        <dbReference type="ARBA" id="ARBA00006753"/>
    </source>
</evidence>
<dbReference type="EC" id="1.1.1.3" evidence="4"/>
<proteinExistence type="inferred from homology"/>
<dbReference type="PANTHER" id="PTHR43331">
    <property type="entry name" value="HOMOSERINE DEHYDROGENASE"/>
    <property type="match status" value="1"/>
</dbReference>
<evidence type="ECO:0000256" key="7">
    <source>
        <dbReference type="ARBA" id="ARBA00022697"/>
    </source>
</evidence>
<dbReference type="CDD" id="cd04881">
    <property type="entry name" value="ACT_HSDH-Hom"/>
    <property type="match status" value="1"/>
</dbReference>
<dbReference type="PANTHER" id="PTHR43331:SF1">
    <property type="entry name" value="HOMOSERINE DEHYDROGENASE"/>
    <property type="match status" value="1"/>
</dbReference>
<comment type="pathway">
    <text evidence="1">Amino-acid biosynthesis; L-threonine biosynthesis; L-threonine from L-aspartate: step 3/5.</text>
</comment>
<gene>
    <name evidence="13" type="ORF">ACFQDM_17525</name>
</gene>
<protein>
    <recommendedName>
        <fullName evidence="5">Homoserine dehydrogenase</fullName>
        <ecNumber evidence="4">1.1.1.3</ecNumber>
    </recommendedName>
</protein>
<dbReference type="InterPro" id="IPR001342">
    <property type="entry name" value="HDH_cat"/>
</dbReference>
<keyword evidence="9 13" id="KW-0560">Oxidoreductase</keyword>
<evidence type="ECO:0000256" key="11">
    <source>
        <dbReference type="RuleBase" id="RU004171"/>
    </source>
</evidence>
<evidence type="ECO:0000313" key="13">
    <source>
        <dbReference type="EMBL" id="MFC6199880.1"/>
    </source>
</evidence>
<keyword evidence="10" id="KW-0486">Methionine biosynthesis</keyword>
<dbReference type="InterPro" id="IPR002912">
    <property type="entry name" value="ACT_dom"/>
</dbReference>
<dbReference type="PIRSF" id="PIRSF000098">
    <property type="entry name" value="Homoser_dehydrog"/>
    <property type="match status" value="1"/>
</dbReference>
<evidence type="ECO:0000256" key="4">
    <source>
        <dbReference type="ARBA" id="ARBA00013213"/>
    </source>
</evidence>
<dbReference type="Proteomes" id="UP001596303">
    <property type="component" value="Unassembled WGS sequence"/>
</dbReference>
<dbReference type="Pfam" id="PF00742">
    <property type="entry name" value="Homoserine_dh"/>
    <property type="match status" value="1"/>
</dbReference>
<dbReference type="EMBL" id="JBHSSW010000066">
    <property type="protein sequence ID" value="MFC6199880.1"/>
    <property type="molecule type" value="Genomic_DNA"/>
</dbReference>
<dbReference type="RefSeq" id="WP_377381459.1">
    <property type="nucleotide sequence ID" value="NZ_JBHSSW010000066.1"/>
</dbReference>
<evidence type="ECO:0000256" key="2">
    <source>
        <dbReference type="ARBA" id="ARBA00005062"/>
    </source>
</evidence>
<dbReference type="PROSITE" id="PS01042">
    <property type="entry name" value="HOMOSER_DHGENASE"/>
    <property type="match status" value="1"/>
</dbReference>
<feature type="domain" description="ACT" evidence="12">
    <location>
        <begin position="349"/>
        <end position="424"/>
    </location>
</feature>
<keyword evidence="6" id="KW-0028">Amino-acid biosynthesis</keyword>
<evidence type="ECO:0000313" key="14">
    <source>
        <dbReference type="Proteomes" id="UP001596303"/>
    </source>
</evidence>
<dbReference type="Pfam" id="PF03447">
    <property type="entry name" value="NAD_binding_3"/>
    <property type="match status" value="1"/>
</dbReference>
<dbReference type="Gene3D" id="3.30.360.10">
    <property type="entry name" value="Dihydrodipicolinate Reductase, domain 2"/>
    <property type="match status" value="1"/>
</dbReference>
<accession>A0ABW1SDY4</accession>
<dbReference type="InterPro" id="IPR016204">
    <property type="entry name" value="HDH"/>
</dbReference>
<reference evidence="14" key="1">
    <citation type="journal article" date="2019" name="Int. J. Syst. Evol. Microbiol.">
        <title>The Global Catalogue of Microorganisms (GCM) 10K type strain sequencing project: providing services to taxonomists for standard genome sequencing and annotation.</title>
        <authorList>
            <consortium name="The Broad Institute Genomics Platform"/>
            <consortium name="The Broad Institute Genome Sequencing Center for Infectious Disease"/>
            <person name="Wu L."/>
            <person name="Ma J."/>
        </authorList>
    </citation>
    <scope>NUCLEOTIDE SEQUENCE [LARGE SCALE GENOMIC DNA]</scope>
    <source>
        <strain evidence="14">CGMCC-1.15741</strain>
    </source>
</reference>
<dbReference type="InterPro" id="IPR019811">
    <property type="entry name" value="HDH_CS"/>
</dbReference>
<dbReference type="Gene3D" id="3.30.70.260">
    <property type="match status" value="1"/>
</dbReference>
<dbReference type="Gene3D" id="3.40.50.720">
    <property type="entry name" value="NAD(P)-binding Rossmann-like Domain"/>
    <property type="match status" value="1"/>
</dbReference>
<evidence type="ECO:0000256" key="6">
    <source>
        <dbReference type="ARBA" id="ARBA00022605"/>
    </source>
</evidence>
<comment type="similarity">
    <text evidence="3 11">Belongs to the homoserine dehydrogenase family.</text>
</comment>
<keyword evidence="14" id="KW-1185">Reference proteome</keyword>
<evidence type="ECO:0000256" key="10">
    <source>
        <dbReference type="ARBA" id="ARBA00023167"/>
    </source>
</evidence>
<dbReference type="GO" id="GO:0004412">
    <property type="term" value="F:homoserine dehydrogenase activity"/>
    <property type="evidence" value="ECO:0007669"/>
    <property type="project" value="UniProtKB-EC"/>
</dbReference>
<comment type="pathway">
    <text evidence="2">Amino-acid biosynthesis; L-methionine biosynthesis via de novo pathway; L-homoserine from L-aspartate: step 3/3.</text>
</comment>
<dbReference type="SUPFAM" id="SSF51735">
    <property type="entry name" value="NAD(P)-binding Rossmann-fold domains"/>
    <property type="match status" value="1"/>
</dbReference>
<evidence type="ECO:0000256" key="5">
    <source>
        <dbReference type="ARBA" id="ARBA00013376"/>
    </source>
</evidence>
<dbReference type="NCBIfam" id="NF004976">
    <property type="entry name" value="PRK06349.1"/>
    <property type="match status" value="1"/>
</dbReference>
<dbReference type="PROSITE" id="PS51671">
    <property type="entry name" value="ACT"/>
    <property type="match status" value="1"/>
</dbReference>
<dbReference type="InterPro" id="IPR045865">
    <property type="entry name" value="ACT-like_dom_sf"/>
</dbReference>
<dbReference type="InterPro" id="IPR005106">
    <property type="entry name" value="Asp/hSer_DH_NAD-bd"/>
</dbReference>
<keyword evidence="8" id="KW-0521">NADP</keyword>
<evidence type="ECO:0000256" key="8">
    <source>
        <dbReference type="ARBA" id="ARBA00022857"/>
    </source>
</evidence>
<comment type="caution">
    <text evidence="13">The sequence shown here is derived from an EMBL/GenBank/DDBJ whole genome shotgun (WGS) entry which is preliminary data.</text>
</comment>